<keyword evidence="2" id="KW-1133">Transmembrane helix</keyword>
<dbReference type="KEGG" id="slj:EGC82_06385"/>
<evidence type="ECO:0000256" key="1">
    <source>
        <dbReference type="SAM" id="MobiDB-lite"/>
    </source>
</evidence>
<feature type="region of interest" description="Disordered" evidence="1">
    <location>
        <begin position="223"/>
        <end position="242"/>
    </location>
</feature>
<feature type="compositionally biased region" description="Polar residues" evidence="1">
    <location>
        <begin position="10"/>
        <end position="25"/>
    </location>
</feature>
<name>A0A3G8LT93_9GAMM</name>
<feature type="transmembrane region" description="Helical" evidence="2">
    <location>
        <begin position="68"/>
        <end position="90"/>
    </location>
</feature>
<dbReference type="PANTHER" id="PTHR34473:SF2">
    <property type="entry name" value="UPF0699 TRANSMEMBRANE PROTEIN YDBT"/>
    <property type="match status" value="1"/>
</dbReference>
<sequence>MDTQPHLKSPLTQSPINDPSSLSDTSTSIAAKETLTHAYHHGPLLSQDDYIQLVDLPLSNIDPNYPKLLLIISSVMALIIITLLSGFQLIAKPLPLIIASLVLVFAMLLAAVIIKLIHLKANKIAYGLFKHEIVLREGLFWVSTTALPYTRLQHVNLSQGPLERKYNLVTLKCFSAGSGLAEIDLPGLNADLAEHLRQHLLTQAAANHLLPVSEEDIIQPTSSDIETDNISIHPPQQDNHNG</sequence>
<dbReference type="Proteomes" id="UP000278035">
    <property type="component" value="Chromosome"/>
</dbReference>
<feature type="domain" description="YdbS-like PH" evidence="3">
    <location>
        <begin position="126"/>
        <end position="200"/>
    </location>
</feature>
<organism evidence="4 5">
    <name type="scientific">Shewanella livingstonensis</name>
    <dbReference type="NCBI Taxonomy" id="150120"/>
    <lineage>
        <taxon>Bacteria</taxon>
        <taxon>Pseudomonadati</taxon>
        <taxon>Pseudomonadota</taxon>
        <taxon>Gammaproteobacteria</taxon>
        <taxon>Alteromonadales</taxon>
        <taxon>Shewanellaceae</taxon>
        <taxon>Shewanella</taxon>
    </lineage>
</organism>
<keyword evidence="2" id="KW-0812">Transmembrane</keyword>
<evidence type="ECO:0000313" key="4">
    <source>
        <dbReference type="EMBL" id="AZG72435.1"/>
    </source>
</evidence>
<dbReference type="RefSeq" id="WP_124730026.1">
    <property type="nucleotide sequence ID" value="NZ_CBCSKC010000001.1"/>
</dbReference>
<keyword evidence="5" id="KW-1185">Reference proteome</keyword>
<feature type="transmembrane region" description="Helical" evidence="2">
    <location>
        <begin position="96"/>
        <end position="117"/>
    </location>
</feature>
<reference evidence="5" key="1">
    <citation type="submission" date="2018-11" db="EMBL/GenBank/DDBJ databases">
        <title>Shewanella sp. M2.</title>
        <authorList>
            <person name="Hwang Y.J."/>
            <person name="Hwang C.Y."/>
        </authorList>
    </citation>
    <scope>NUCLEOTIDE SEQUENCE [LARGE SCALE GENOMIC DNA]</scope>
    <source>
        <strain evidence="5">LMG 19866</strain>
    </source>
</reference>
<protein>
    <recommendedName>
        <fullName evidence="3">YdbS-like PH domain-containing protein</fullName>
    </recommendedName>
</protein>
<dbReference type="PANTHER" id="PTHR34473">
    <property type="entry name" value="UPF0699 TRANSMEMBRANE PROTEIN YDBS"/>
    <property type="match status" value="1"/>
</dbReference>
<feature type="region of interest" description="Disordered" evidence="1">
    <location>
        <begin position="1"/>
        <end position="25"/>
    </location>
</feature>
<dbReference type="EMBL" id="CP034015">
    <property type="protein sequence ID" value="AZG72435.1"/>
    <property type="molecule type" value="Genomic_DNA"/>
</dbReference>
<dbReference type="AlphaFoldDB" id="A0A3G8LT93"/>
<evidence type="ECO:0000313" key="5">
    <source>
        <dbReference type="Proteomes" id="UP000278035"/>
    </source>
</evidence>
<accession>A0A3G8LT93</accession>
<evidence type="ECO:0000259" key="3">
    <source>
        <dbReference type="Pfam" id="PF03703"/>
    </source>
</evidence>
<dbReference type="Pfam" id="PF03703">
    <property type="entry name" value="bPH_2"/>
    <property type="match status" value="1"/>
</dbReference>
<dbReference type="OrthoDB" id="1750577at2"/>
<dbReference type="InterPro" id="IPR005182">
    <property type="entry name" value="YdbS-like_PH"/>
</dbReference>
<keyword evidence="2" id="KW-0472">Membrane</keyword>
<gene>
    <name evidence="4" type="ORF">EGC82_06385</name>
</gene>
<proteinExistence type="predicted"/>
<evidence type="ECO:0000256" key="2">
    <source>
        <dbReference type="SAM" id="Phobius"/>
    </source>
</evidence>